<dbReference type="InterPro" id="IPR017452">
    <property type="entry name" value="GPCR_Rhodpsn_7TM"/>
</dbReference>
<dbReference type="Pfam" id="PF00001">
    <property type="entry name" value="7tm_1"/>
    <property type="match status" value="1"/>
</dbReference>
<name>A7RTB1_NEMVE</name>
<keyword evidence="2 5" id="KW-0812">Transmembrane</keyword>
<evidence type="ECO:0000256" key="6">
    <source>
        <dbReference type="SAM" id="Phobius"/>
    </source>
</evidence>
<dbReference type="GO" id="GO:0004930">
    <property type="term" value="F:G protein-coupled receptor activity"/>
    <property type="evidence" value="ECO:0007669"/>
    <property type="project" value="UniProtKB-KW"/>
</dbReference>
<evidence type="ECO:0000256" key="3">
    <source>
        <dbReference type="ARBA" id="ARBA00022989"/>
    </source>
</evidence>
<dbReference type="Gene3D" id="1.20.1070.10">
    <property type="entry name" value="Rhodopsin 7-helix transmembrane proteins"/>
    <property type="match status" value="1"/>
</dbReference>
<evidence type="ECO:0000313" key="8">
    <source>
        <dbReference type="EMBL" id="EDO45348.1"/>
    </source>
</evidence>
<dbReference type="PANTHER" id="PTHR45698">
    <property type="entry name" value="TRACE AMINE-ASSOCIATED RECEPTOR 19N-RELATED"/>
    <property type="match status" value="1"/>
</dbReference>
<dbReference type="AlphaFoldDB" id="A7RTB1"/>
<dbReference type="STRING" id="45351.A7RTB1"/>
<dbReference type="PROSITE" id="PS50262">
    <property type="entry name" value="G_PROTEIN_RECEP_F1_2"/>
    <property type="match status" value="1"/>
</dbReference>
<keyword evidence="4 6" id="KW-0472">Membrane</keyword>
<feature type="transmembrane region" description="Helical" evidence="6">
    <location>
        <begin position="248"/>
        <end position="266"/>
    </location>
</feature>
<evidence type="ECO:0000256" key="4">
    <source>
        <dbReference type="ARBA" id="ARBA00023136"/>
    </source>
</evidence>
<gene>
    <name evidence="8" type="ORF">NEMVEDRAFT_v1g201829</name>
</gene>
<dbReference type="eggNOG" id="KOG4219">
    <property type="taxonomic scope" value="Eukaryota"/>
</dbReference>
<sequence length="370" mass="42059">MTTELPANTSREHIGFATNTSRVHAADPDAPSPFRALFGAVACLSLFGNLLLCVVMVRRRSMLRKTYNVLILNLACADSLTGLFLLITPRYVVSQEIFYPLEGVGGDMFCRFFWSTYFLFLFGKASNASIMCLAIDRWYSILRPIRYKIAFGQRRLLGYIALTWVTSAVTECIGLFNVTERDGVCVRISPFYGKRAEQVFILVHVIVTFYLPSLVTWCSFAHIWHNMSRTVTCQAAMENSSVVLKRRLVRMCALAAFFLTLCWFPTETFFVLKHEKVLELSSGFYWGFNLLAMFSSCINPWLYCLSNRTYRREFMALLLCMPGFQTGGSSWQPTATLQMPLRPSQLRAWGTGPGLQELGFRNCEESETSV</sequence>
<keyword evidence="5" id="KW-0297">G-protein coupled receptor</keyword>
<feature type="transmembrane region" description="Helical" evidence="6">
    <location>
        <begin position="286"/>
        <end position="305"/>
    </location>
</feature>
<feature type="domain" description="G-protein coupled receptors family 1 profile" evidence="7">
    <location>
        <begin position="48"/>
        <end position="303"/>
    </location>
</feature>
<feature type="transmembrane region" description="Helical" evidence="6">
    <location>
        <begin position="156"/>
        <end position="179"/>
    </location>
</feature>
<organism evidence="8 9">
    <name type="scientific">Nematostella vectensis</name>
    <name type="common">Starlet sea anemone</name>
    <dbReference type="NCBI Taxonomy" id="45351"/>
    <lineage>
        <taxon>Eukaryota</taxon>
        <taxon>Metazoa</taxon>
        <taxon>Cnidaria</taxon>
        <taxon>Anthozoa</taxon>
        <taxon>Hexacorallia</taxon>
        <taxon>Actiniaria</taxon>
        <taxon>Edwardsiidae</taxon>
        <taxon>Nematostella</taxon>
    </lineage>
</organism>
<dbReference type="PhylomeDB" id="A7RTB1"/>
<dbReference type="EMBL" id="DS469536">
    <property type="protein sequence ID" value="EDO45348.1"/>
    <property type="molecule type" value="Genomic_DNA"/>
</dbReference>
<dbReference type="PANTHER" id="PTHR45698:SF1">
    <property type="entry name" value="TRACE AMINE-ASSOCIATED RECEPTOR 13C-LIKE"/>
    <property type="match status" value="1"/>
</dbReference>
<dbReference type="Proteomes" id="UP000001593">
    <property type="component" value="Unassembled WGS sequence"/>
</dbReference>
<keyword evidence="9" id="KW-1185">Reference proteome</keyword>
<keyword evidence="5" id="KW-0807">Transducer</keyword>
<dbReference type="HOGENOM" id="CLU_009579_6_0_1"/>
<dbReference type="SUPFAM" id="SSF81321">
    <property type="entry name" value="Family A G protein-coupled receptor-like"/>
    <property type="match status" value="1"/>
</dbReference>
<feature type="transmembrane region" description="Helical" evidence="6">
    <location>
        <begin position="36"/>
        <end position="57"/>
    </location>
</feature>
<keyword evidence="5" id="KW-0675">Receptor</keyword>
<accession>A7RTB1</accession>
<dbReference type="InParanoid" id="A7RTB1"/>
<dbReference type="KEGG" id="nve:5517409"/>
<comment type="subcellular location">
    <subcellularLocation>
        <location evidence="1">Membrane</location>
    </subcellularLocation>
</comment>
<comment type="similarity">
    <text evidence="5">Belongs to the G-protein coupled receptor 1 family.</text>
</comment>
<evidence type="ECO:0000259" key="7">
    <source>
        <dbReference type="PROSITE" id="PS50262"/>
    </source>
</evidence>
<evidence type="ECO:0000256" key="2">
    <source>
        <dbReference type="ARBA" id="ARBA00022692"/>
    </source>
</evidence>
<proteinExistence type="inferred from homology"/>
<dbReference type="GO" id="GO:0016020">
    <property type="term" value="C:membrane"/>
    <property type="evidence" value="ECO:0007669"/>
    <property type="project" value="UniProtKB-SubCell"/>
</dbReference>
<dbReference type="OrthoDB" id="5954629at2759"/>
<evidence type="ECO:0000313" key="9">
    <source>
        <dbReference type="Proteomes" id="UP000001593"/>
    </source>
</evidence>
<protein>
    <recommendedName>
        <fullName evidence="7">G-protein coupled receptors family 1 profile domain-containing protein</fullName>
    </recommendedName>
</protein>
<dbReference type="InterPro" id="IPR000276">
    <property type="entry name" value="GPCR_Rhodpsn"/>
</dbReference>
<dbReference type="PROSITE" id="PS00237">
    <property type="entry name" value="G_PROTEIN_RECEP_F1_1"/>
    <property type="match status" value="1"/>
</dbReference>
<evidence type="ECO:0000256" key="1">
    <source>
        <dbReference type="ARBA" id="ARBA00004370"/>
    </source>
</evidence>
<dbReference type="PRINTS" id="PR00237">
    <property type="entry name" value="GPCRRHODOPSN"/>
</dbReference>
<dbReference type="SMART" id="SM01381">
    <property type="entry name" value="7TM_GPCR_Srsx"/>
    <property type="match status" value="1"/>
</dbReference>
<dbReference type="OMA" id="CINPWLY"/>
<dbReference type="CDD" id="cd00637">
    <property type="entry name" value="7tm_classA_rhodopsin-like"/>
    <property type="match status" value="1"/>
</dbReference>
<reference evidence="8 9" key="1">
    <citation type="journal article" date="2007" name="Science">
        <title>Sea anemone genome reveals ancestral eumetazoan gene repertoire and genomic organization.</title>
        <authorList>
            <person name="Putnam N.H."/>
            <person name="Srivastava M."/>
            <person name="Hellsten U."/>
            <person name="Dirks B."/>
            <person name="Chapman J."/>
            <person name="Salamov A."/>
            <person name="Terry A."/>
            <person name="Shapiro H."/>
            <person name="Lindquist E."/>
            <person name="Kapitonov V.V."/>
            <person name="Jurka J."/>
            <person name="Genikhovich G."/>
            <person name="Grigoriev I.V."/>
            <person name="Lucas S.M."/>
            <person name="Steele R.E."/>
            <person name="Finnerty J.R."/>
            <person name="Technau U."/>
            <person name="Martindale M.Q."/>
            <person name="Rokhsar D.S."/>
        </authorList>
    </citation>
    <scope>NUCLEOTIDE SEQUENCE [LARGE SCALE GENOMIC DNA]</scope>
    <source>
        <strain evidence="9">CH2 X CH6</strain>
    </source>
</reference>
<feature type="transmembrane region" description="Helical" evidence="6">
    <location>
        <begin position="112"/>
        <end position="135"/>
    </location>
</feature>
<feature type="transmembrane region" description="Helical" evidence="6">
    <location>
        <begin position="69"/>
        <end position="92"/>
    </location>
</feature>
<keyword evidence="3 6" id="KW-1133">Transmembrane helix</keyword>
<feature type="transmembrane region" description="Helical" evidence="6">
    <location>
        <begin position="199"/>
        <end position="220"/>
    </location>
</feature>
<evidence type="ECO:0000256" key="5">
    <source>
        <dbReference type="RuleBase" id="RU000688"/>
    </source>
</evidence>